<name>A0ABQ8UEC4_9EUKA</name>
<dbReference type="EMBL" id="JAPMOS010000043">
    <property type="protein sequence ID" value="KAJ4457630.1"/>
    <property type="molecule type" value="Genomic_DNA"/>
</dbReference>
<dbReference type="PANTHER" id="PTHR15245">
    <property type="entry name" value="SYMPLEKIN-RELATED"/>
    <property type="match status" value="1"/>
</dbReference>
<dbReference type="Pfam" id="PF12295">
    <property type="entry name" value="Symplekin_C"/>
    <property type="match status" value="1"/>
</dbReference>
<feature type="region of interest" description="Disordered" evidence="1">
    <location>
        <begin position="437"/>
        <end position="481"/>
    </location>
</feature>
<accession>A0ABQ8UEC4</accession>
<protein>
    <submittedName>
        <fullName evidence="3">Cleavage polyadenylation specificity factor</fullName>
    </submittedName>
</protein>
<dbReference type="PANTHER" id="PTHR15245:SF20">
    <property type="entry name" value="SYMPLEKIN"/>
    <property type="match status" value="1"/>
</dbReference>
<evidence type="ECO:0000256" key="1">
    <source>
        <dbReference type="SAM" id="MobiDB-lite"/>
    </source>
</evidence>
<proteinExistence type="predicted"/>
<evidence type="ECO:0000313" key="4">
    <source>
        <dbReference type="Proteomes" id="UP001141327"/>
    </source>
</evidence>
<evidence type="ECO:0000259" key="2">
    <source>
        <dbReference type="Pfam" id="PF12295"/>
    </source>
</evidence>
<reference evidence="3" key="1">
    <citation type="journal article" date="2022" name="bioRxiv">
        <title>Genomics of Preaxostyla Flagellates Illuminates Evolutionary Transitions and the Path Towards Mitochondrial Loss.</title>
        <authorList>
            <person name="Novak L.V.F."/>
            <person name="Treitli S.C."/>
            <person name="Pyrih J."/>
            <person name="Halakuc P."/>
            <person name="Pipaliya S.V."/>
            <person name="Vacek V."/>
            <person name="Brzon O."/>
            <person name="Soukal P."/>
            <person name="Eme L."/>
            <person name="Dacks J.B."/>
            <person name="Karnkowska A."/>
            <person name="Elias M."/>
            <person name="Hampl V."/>
        </authorList>
    </citation>
    <scope>NUCLEOTIDE SEQUENCE</scope>
    <source>
        <strain evidence="3">RCP-MX</strain>
    </source>
</reference>
<comment type="caution">
    <text evidence="3">The sequence shown here is derived from an EMBL/GenBank/DDBJ whole genome shotgun (WGS) entry which is preliminary data.</text>
</comment>
<dbReference type="InterPro" id="IPR021850">
    <property type="entry name" value="Symplekin/Pta1"/>
</dbReference>
<evidence type="ECO:0000313" key="3">
    <source>
        <dbReference type="EMBL" id="KAJ4457630.1"/>
    </source>
</evidence>
<dbReference type="InterPro" id="IPR011989">
    <property type="entry name" value="ARM-like"/>
</dbReference>
<gene>
    <name evidence="3" type="ORF">PAPYR_6886</name>
</gene>
<organism evidence="3 4">
    <name type="scientific">Paratrimastix pyriformis</name>
    <dbReference type="NCBI Taxonomy" id="342808"/>
    <lineage>
        <taxon>Eukaryota</taxon>
        <taxon>Metamonada</taxon>
        <taxon>Preaxostyla</taxon>
        <taxon>Paratrimastigidae</taxon>
        <taxon>Paratrimastix</taxon>
    </lineage>
</organism>
<dbReference type="InterPro" id="IPR022075">
    <property type="entry name" value="Symplekin_C"/>
</dbReference>
<feature type="compositionally biased region" description="Pro residues" evidence="1">
    <location>
        <begin position="154"/>
        <end position="175"/>
    </location>
</feature>
<sequence length="840" mass="90477">MTQLAQILQQGPSAALQSSNPVIAAAAAKAAAIVAGIESGVIPPPPGLAPPPPPPPPMAPAYPPPLPAAPVTPPPPGGLTPEILAEIVVMNVAAWPETHEGLRGMVLRQVAGLPGEPERAGFGRAMREHLDVVTHYFPYLAQPFLQPSSAFAPTTPPHPGPPTTPPPPPEAVPRPPELDPGRRQMEAMRKLREDMGLLAARRLLGCLEVMIPVLGTGGHGRPPSSAGKATALHTRRHVVLARYAASQPLDGAFVGELKKYWLTDCVGRMELALLWLHQEYTAISPAAAADNDDSNSNIPPPVPPRYAQLLPHLLEAMLGALQHEDPKTQLAFAQFCLEAPSLAVPEVMTLLARMCHEATWSVLGLATLRYATLLRPAVRGRTLPLLLELVTDEAEELRKNAVQVLVNRLFHIPALREPILAHALGLLNRLLTANQTPAAGGATTPPPPSSSEDGAAAKDDLEDGKDKADKDKDSGNKPGEIATMSDAQVGIYMQLYLALCAKDESLLKGIFDIYAQVAKPIRRVMLQPGHLTPLLKAIGPVAPTLLSIIRSCPAGREPLVLRCLQLLTESGPPPIALTDAVLQLYTQRVTDARLLVPIVHGLPKSQLLQHLPALLNLPQNLVQVVLTKLLDLPPAQPPVAGAPRELATILPHQQFTPVELVVAIHAIQPTQVNPKDGLKRLMEAVQLCLTRREVFPQDKLAVMLQRLVDTQPLPVMIMRTTMNCLSLAPTMLAFVFEGILPQLVRLQVWRQPRLWEGFVRCCVRYEPHSYPICLRLPPAQLADILTRFPKLKSSLREYAAAHQIQLPMDIQGVLNTPDPIAPLVEASSMGPSGGGGEDAS</sequence>
<dbReference type="SUPFAM" id="SSF48371">
    <property type="entry name" value="ARM repeat"/>
    <property type="match status" value="1"/>
</dbReference>
<feature type="domain" description="Symplekin C-terminal" evidence="2">
    <location>
        <begin position="591"/>
        <end position="786"/>
    </location>
</feature>
<feature type="region of interest" description="Disordered" evidence="1">
    <location>
        <begin position="148"/>
        <end position="181"/>
    </location>
</feature>
<feature type="compositionally biased region" description="Basic and acidic residues" evidence="1">
    <location>
        <begin position="455"/>
        <end position="475"/>
    </location>
</feature>
<dbReference type="Proteomes" id="UP001141327">
    <property type="component" value="Unassembled WGS sequence"/>
</dbReference>
<dbReference type="InterPro" id="IPR016024">
    <property type="entry name" value="ARM-type_fold"/>
</dbReference>
<keyword evidence="4" id="KW-1185">Reference proteome</keyword>
<dbReference type="Gene3D" id="1.25.10.10">
    <property type="entry name" value="Leucine-rich Repeat Variant"/>
    <property type="match status" value="1"/>
</dbReference>